<accession>A0A659PQJ0</accession>
<gene>
    <name evidence="2" type="ORF">C9F04_25670</name>
</gene>
<dbReference type="EMBL" id="PYKF01000797">
    <property type="protein sequence ID" value="TGC75900.1"/>
    <property type="molecule type" value="Genomic_DNA"/>
</dbReference>
<dbReference type="SUPFAM" id="SSF51569">
    <property type="entry name" value="Aldolase"/>
    <property type="match status" value="1"/>
</dbReference>
<evidence type="ECO:0000256" key="1">
    <source>
        <dbReference type="SAM" id="MobiDB-lite"/>
    </source>
</evidence>
<comment type="caution">
    <text evidence="2">The sequence shown here is derived from an EMBL/GenBank/DDBJ whole genome shotgun (WGS) entry which is preliminary data.</text>
</comment>
<dbReference type="InterPro" id="IPR000887">
    <property type="entry name" value="Aldlse_KDPG_KHG"/>
</dbReference>
<dbReference type="AlphaFoldDB" id="A0A659PQJ0"/>
<feature type="region of interest" description="Disordered" evidence="1">
    <location>
        <begin position="1"/>
        <end position="23"/>
    </location>
</feature>
<evidence type="ECO:0000313" key="2">
    <source>
        <dbReference type="EMBL" id="TGC75900.1"/>
    </source>
</evidence>
<protein>
    <recommendedName>
        <fullName evidence="4">2-dehydro-3-deoxy-phosphogluconate aldolase</fullName>
    </recommendedName>
</protein>
<reference evidence="2 3" key="1">
    <citation type="submission" date="2018-03" db="EMBL/GenBank/DDBJ databases">
        <title>Non-Typhoidal Salmonella genome sequencing and assembly.</title>
        <authorList>
            <person name="Matchawe C."/>
        </authorList>
    </citation>
    <scope>NUCLEOTIDE SEQUENCE [LARGE SCALE GENOMIC DNA]</scope>
    <source>
        <strain evidence="2 3">32eva</strain>
    </source>
</reference>
<dbReference type="Pfam" id="PF01081">
    <property type="entry name" value="Aldolase"/>
    <property type="match status" value="1"/>
</dbReference>
<dbReference type="Proteomes" id="UP000297749">
    <property type="component" value="Unassembled WGS sequence"/>
</dbReference>
<evidence type="ECO:0008006" key="4">
    <source>
        <dbReference type="Google" id="ProtNLM"/>
    </source>
</evidence>
<evidence type="ECO:0000313" key="3">
    <source>
        <dbReference type="Proteomes" id="UP000297749"/>
    </source>
</evidence>
<proteinExistence type="predicted"/>
<organism evidence="2 3">
    <name type="scientific">Salmonella enterica subsp. enterica serovar Wilhelmsburg</name>
    <dbReference type="NCBI Taxonomy" id="1960126"/>
    <lineage>
        <taxon>Bacteria</taxon>
        <taxon>Pseudomonadati</taxon>
        <taxon>Pseudomonadota</taxon>
        <taxon>Gammaproteobacteria</taxon>
        <taxon>Enterobacterales</taxon>
        <taxon>Enterobacteriaceae</taxon>
        <taxon>Salmonella</taxon>
    </lineage>
</organism>
<sequence length="70" mass="7342">LRPVAPSRGRGEVSKRQTGGISPANYRNYLALKSVLCIGGSWLVPADALEAGAYDRVTTLAREAVEGAGQ</sequence>
<name>A0A659PQJ0_SALET</name>
<dbReference type="Gene3D" id="3.20.20.70">
    <property type="entry name" value="Aldolase class I"/>
    <property type="match status" value="1"/>
</dbReference>
<feature type="non-terminal residue" evidence="2">
    <location>
        <position position="1"/>
    </location>
</feature>
<dbReference type="GO" id="GO:0016829">
    <property type="term" value="F:lyase activity"/>
    <property type="evidence" value="ECO:0007669"/>
    <property type="project" value="InterPro"/>
</dbReference>
<dbReference type="InterPro" id="IPR013785">
    <property type="entry name" value="Aldolase_TIM"/>
</dbReference>